<dbReference type="Pfam" id="PF00664">
    <property type="entry name" value="ABC_membrane"/>
    <property type="match status" value="1"/>
</dbReference>
<dbReference type="InterPro" id="IPR036640">
    <property type="entry name" value="ABC1_TM_sf"/>
</dbReference>
<organism evidence="11 12">
    <name type="scientific">Haemaphysalis longicornis</name>
    <name type="common">Bush tick</name>
    <dbReference type="NCBI Taxonomy" id="44386"/>
    <lineage>
        <taxon>Eukaryota</taxon>
        <taxon>Metazoa</taxon>
        <taxon>Ecdysozoa</taxon>
        <taxon>Arthropoda</taxon>
        <taxon>Chelicerata</taxon>
        <taxon>Arachnida</taxon>
        <taxon>Acari</taxon>
        <taxon>Parasitiformes</taxon>
        <taxon>Ixodida</taxon>
        <taxon>Ixodoidea</taxon>
        <taxon>Ixodidae</taxon>
        <taxon>Haemaphysalinae</taxon>
        <taxon>Haemaphysalis</taxon>
    </lineage>
</organism>
<keyword evidence="6" id="KW-0067">ATP-binding</keyword>
<dbReference type="InterPro" id="IPR011527">
    <property type="entry name" value="ABC1_TM_dom"/>
</dbReference>
<gene>
    <name evidence="11" type="ORF">HPB48_001980</name>
</gene>
<evidence type="ECO:0000256" key="7">
    <source>
        <dbReference type="ARBA" id="ARBA00022989"/>
    </source>
</evidence>
<dbReference type="PROSITE" id="PS50929">
    <property type="entry name" value="ABC_TM1F"/>
    <property type="match status" value="1"/>
</dbReference>
<name>A0A9J6GGA0_HAELO</name>
<evidence type="ECO:0000256" key="5">
    <source>
        <dbReference type="ARBA" id="ARBA00022741"/>
    </source>
</evidence>
<evidence type="ECO:0000313" key="11">
    <source>
        <dbReference type="EMBL" id="KAH9374378.1"/>
    </source>
</evidence>
<sequence>MLSLTAQGVSRTLHKDMLNHVLRSPVSFFDGSPRGRILNRFSADIEVMDARSYLSGKQSVQNALIVLAKVVVIGMQSPIVVGMTAVVTALAAFAMVS</sequence>
<feature type="domain" description="ABC transmembrane type-1" evidence="10">
    <location>
        <begin position="1"/>
        <end position="97"/>
    </location>
</feature>
<proteinExistence type="predicted"/>
<keyword evidence="3 9" id="KW-0812">Transmembrane</keyword>
<dbReference type="PANTHER" id="PTHR24223">
    <property type="entry name" value="ATP-BINDING CASSETTE SUB-FAMILY C"/>
    <property type="match status" value="1"/>
</dbReference>
<evidence type="ECO:0000256" key="2">
    <source>
        <dbReference type="ARBA" id="ARBA00022448"/>
    </source>
</evidence>
<dbReference type="GO" id="GO:0016020">
    <property type="term" value="C:membrane"/>
    <property type="evidence" value="ECO:0007669"/>
    <property type="project" value="InterPro"/>
</dbReference>
<accession>A0A9J6GGA0</accession>
<dbReference type="Proteomes" id="UP000821853">
    <property type="component" value="Chromosome 4"/>
</dbReference>
<keyword evidence="4" id="KW-0677">Repeat</keyword>
<evidence type="ECO:0000256" key="9">
    <source>
        <dbReference type="SAM" id="Phobius"/>
    </source>
</evidence>
<keyword evidence="12" id="KW-1185">Reference proteome</keyword>
<dbReference type="EMBL" id="JABSTR010000006">
    <property type="protein sequence ID" value="KAH9374378.1"/>
    <property type="molecule type" value="Genomic_DNA"/>
</dbReference>
<dbReference type="GO" id="GO:0140359">
    <property type="term" value="F:ABC-type transporter activity"/>
    <property type="evidence" value="ECO:0007669"/>
    <property type="project" value="InterPro"/>
</dbReference>
<dbReference type="SUPFAM" id="SSF90123">
    <property type="entry name" value="ABC transporter transmembrane region"/>
    <property type="match status" value="1"/>
</dbReference>
<keyword evidence="8 9" id="KW-0472">Membrane</keyword>
<evidence type="ECO:0000256" key="1">
    <source>
        <dbReference type="ARBA" id="ARBA00004127"/>
    </source>
</evidence>
<evidence type="ECO:0000313" key="12">
    <source>
        <dbReference type="Proteomes" id="UP000821853"/>
    </source>
</evidence>
<keyword evidence="5" id="KW-0547">Nucleotide-binding</keyword>
<evidence type="ECO:0000256" key="8">
    <source>
        <dbReference type="ARBA" id="ARBA00023136"/>
    </source>
</evidence>
<feature type="transmembrane region" description="Helical" evidence="9">
    <location>
        <begin position="63"/>
        <end position="96"/>
    </location>
</feature>
<dbReference type="InterPro" id="IPR050173">
    <property type="entry name" value="ABC_transporter_C-like"/>
</dbReference>
<dbReference type="Gene3D" id="1.20.1560.10">
    <property type="entry name" value="ABC transporter type 1, transmembrane domain"/>
    <property type="match status" value="1"/>
</dbReference>
<dbReference type="AlphaFoldDB" id="A0A9J6GGA0"/>
<comment type="subcellular location">
    <subcellularLocation>
        <location evidence="1">Endomembrane system</location>
        <topology evidence="1">Multi-pass membrane protein</topology>
    </subcellularLocation>
</comment>
<evidence type="ECO:0000256" key="4">
    <source>
        <dbReference type="ARBA" id="ARBA00022737"/>
    </source>
</evidence>
<dbReference type="OrthoDB" id="6508552at2759"/>
<dbReference type="PANTHER" id="PTHR24223:SF443">
    <property type="entry name" value="MULTIDRUG-RESISTANCE LIKE PROTEIN 1, ISOFORM I"/>
    <property type="match status" value="1"/>
</dbReference>
<evidence type="ECO:0000256" key="3">
    <source>
        <dbReference type="ARBA" id="ARBA00022692"/>
    </source>
</evidence>
<keyword evidence="7 9" id="KW-1133">Transmembrane helix</keyword>
<dbReference type="GO" id="GO:0005524">
    <property type="term" value="F:ATP binding"/>
    <property type="evidence" value="ECO:0007669"/>
    <property type="project" value="UniProtKB-KW"/>
</dbReference>
<protein>
    <recommendedName>
        <fullName evidence="10">ABC transmembrane type-1 domain-containing protein</fullName>
    </recommendedName>
</protein>
<dbReference type="VEuPathDB" id="VectorBase:HLOH_044907"/>
<evidence type="ECO:0000256" key="6">
    <source>
        <dbReference type="ARBA" id="ARBA00022840"/>
    </source>
</evidence>
<evidence type="ECO:0000259" key="10">
    <source>
        <dbReference type="PROSITE" id="PS50929"/>
    </source>
</evidence>
<dbReference type="GO" id="GO:0012505">
    <property type="term" value="C:endomembrane system"/>
    <property type="evidence" value="ECO:0007669"/>
    <property type="project" value="UniProtKB-SubCell"/>
</dbReference>
<reference evidence="11 12" key="1">
    <citation type="journal article" date="2020" name="Cell">
        <title>Large-Scale Comparative Analyses of Tick Genomes Elucidate Their Genetic Diversity and Vector Capacities.</title>
        <authorList>
            <consortium name="Tick Genome and Microbiome Consortium (TIGMIC)"/>
            <person name="Jia N."/>
            <person name="Wang J."/>
            <person name="Shi W."/>
            <person name="Du L."/>
            <person name="Sun Y."/>
            <person name="Zhan W."/>
            <person name="Jiang J.F."/>
            <person name="Wang Q."/>
            <person name="Zhang B."/>
            <person name="Ji P."/>
            <person name="Bell-Sakyi L."/>
            <person name="Cui X.M."/>
            <person name="Yuan T.T."/>
            <person name="Jiang B.G."/>
            <person name="Yang W.F."/>
            <person name="Lam T.T."/>
            <person name="Chang Q.C."/>
            <person name="Ding S.J."/>
            <person name="Wang X.J."/>
            <person name="Zhu J.G."/>
            <person name="Ruan X.D."/>
            <person name="Zhao L."/>
            <person name="Wei J.T."/>
            <person name="Ye R.Z."/>
            <person name="Que T.C."/>
            <person name="Du C.H."/>
            <person name="Zhou Y.H."/>
            <person name="Cheng J.X."/>
            <person name="Dai P.F."/>
            <person name="Guo W.B."/>
            <person name="Han X.H."/>
            <person name="Huang E.J."/>
            <person name="Li L.F."/>
            <person name="Wei W."/>
            <person name="Gao Y.C."/>
            <person name="Liu J.Z."/>
            <person name="Shao H.Z."/>
            <person name="Wang X."/>
            <person name="Wang C.C."/>
            <person name="Yang T.C."/>
            <person name="Huo Q.B."/>
            <person name="Li W."/>
            <person name="Chen H.Y."/>
            <person name="Chen S.E."/>
            <person name="Zhou L.G."/>
            <person name="Ni X.B."/>
            <person name="Tian J.H."/>
            <person name="Sheng Y."/>
            <person name="Liu T."/>
            <person name="Pan Y.S."/>
            <person name="Xia L.Y."/>
            <person name="Li J."/>
            <person name="Zhao F."/>
            <person name="Cao W.C."/>
        </authorList>
    </citation>
    <scope>NUCLEOTIDE SEQUENCE [LARGE SCALE GENOMIC DNA]</scope>
    <source>
        <strain evidence="11">HaeL-2018</strain>
    </source>
</reference>
<keyword evidence="2" id="KW-0813">Transport</keyword>
<comment type="caution">
    <text evidence="11">The sequence shown here is derived from an EMBL/GenBank/DDBJ whole genome shotgun (WGS) entry which is preliminary data.</text>
</comment>